<dbReference type="EMBL" id="JADGJH010001484">
    <property type="protein sequence ID" value="KAJ3113000.1"/>
    <property type="molecule type" value="Genomic_DNA"/>
</dbReference>
<dbReference type="Proteomes" id="UP001211907">
    <property type="component" value="Unassembled WGS sequence"/>
</dbReference>
<organism evidence="2 3">
    <name type="scientific">Physocladia obscura</name>
    <dbReference type="NCBI Taxonomy" id="109957"/>
    <lineage>
        <taxon>Eukaryota</taxon>
        <taxon>Fungi</taxon>
        <taxon>Fungi incertae sedis</taxon>
        <taxon>Chytridiomycota</taxon>
        <taxon>Chytridiomycota incertae sedis</taxon>
        <taxon>Chytridiomycetes</taxon>
        <taxon>Chytridiales</taxon>
        <taxon>Chytriomycetaceae</taxon>
        <taxon>Physocladia</taxon>
    </lineage>
</organism>
<feature type="compositionally biased region" description="Low complexity" evidence="1">
    <location>
        <begin position="11"/>
        <end position="22"/>
    </location>
</feature>
<feature type="region of interest" description="Disordered" evidence="1">
    <location>
        <begin position="1"/>
        <end position="25"/>
    </location>
</feature>
<dbReference type="AlphaFoldDB" id="A0AAD5XAG2"/>
<proteinExistence type="predicted"/>
<gene>
    <name evidence="2" type="ORF">HK100_002133</name>
</gene>
<accession>A0AAD5XAG2</accession>
<keyword evidence="3" id="KW-1185">Reference proteome</keyword>
<name>A0AAD5XAG2_9FUNG</name>
<evidence type="ECO:0000313" key="2">
    <source>
        <dbReference type="EMBL" id="KAJ3113000.1"/>
    </source>
</evidence>
<evidence type="ECO:0000313" key="3">
    <source>
        <dbReference type="Proteomes" id="UP001211907"/>
    </source>
</evidence>
<reference evidence="2" key="1">
    <citation type="submission" date="2020-05" db="EMBL/GenBank/DDBJ databases">
        <title>Phylogenomic resolution of chytrid fungi.</title>
        <authorList>
            <person name="Stajich J.E."/>
            <person name="Amses K."/>
            <person name="Simmons R."/>
            <person name="Seto K."/>
            <person name="Myers J."/>
            <person name="Bonds A."/>
            <person name="Quandt C.A."/>
            <person name="Barry K."/>
            <person name="Liu P."/>
            <person name="Grigoriev I."/>
            <person name="Longcore J.E."/>
            <person name="James T.Y."/>
        </authorList>
    </citation>
    <scope>NUCLEOTIDE SEQUENCE</scope>
    <source>
        <strain evidence="2">JEL0513</strain>
    </source>
</reference>
<protein>
    <submittedName>
        <fullName evidence="2">Uncharacterized protein</fullName>
    </submittedName>
</protein>
<comment type="caution">
    <text evidence="2">The sequence shown here is derived from an EMBL/GenBank/DDBJ whole genome shotgun (WGS) entry which is preliminary data.</text>
</comment>
<sequence length="66" mass="6950">MADVDVEMGDAAAATAATSSSTRKYGDLTALGGKKRFEVKKASSVKQTKHLQHPKSVLLRGAFASK</sequence>
<evidence type="ECO:0000256" key="1">
    <source>
        <dbReference type="SAM" id="MobiDB-lite"/>
    </source>
</evidence>